<dbReference type="PANTHER" id="PTHR42786">
    <property type="entry name" value="TRNA/RRNA METHYLTRANSFERASE"/>
    <property type="match status" value="1"/>
</dbReference>
<protein>
    <recommendedName>
        <fullName evidence="5">tRNA/rRNA methyltransferase SpoU type domain-containing protein</fullName>
    </recommendedName>
</protein>
<dbReference type="NCBIfam" id="TIGR00050">
    <property type="entry name" value="rRNA_methyl_1"/>
    <property type="match status" value="1"/>
</dbReference>
<dbReference type="SUPFAM" id="SSF75217">
    <property type="entry name" value="alpha/beta knot"/>
    <property type="match status" value="1"/>
</dbReference>
<dbReference type="PANTHER" id="PTHR42786:SF2">
    <property type="entry name" value="TRNA (CYTIDINE_URIDINE-2'-O-)-METHYLTRANSFERASE TRMJ"/>
    <property type="match status" value="1"/>
</dbReference>
<dbReference type="FunFam" id="3.40.1280.10:FF:000006">
    <property type="entry name" value="Uncharacterized tRNA/rRNA methyltransferase HI_0380"/>
    <property type="match status" value="1"/>
</dbReference>
<dbReference type="GO" id="GO:0002128">
    <property type="term" value="P:tRNA nucleoside ribose methylation"/>
    <property type="evidence" value="ECO:0007669"/>
    <property type="project" value="TreeGrafter"/>
</dbReference>
<feature type="domain" description="tRNA/rRNA methyltransferase SpoU type" evidence="5">
    <location>
        <begin position="6"/>
        <end position="155"/>
    </location>
</feature>
<dbReference type="GO" id="GO:0005829">
    <property type="term" value="C:cytosol"/>
    <property type="evidence" value="ECO:0007669"/>
    <property type="project" value="TreeGrafter"/>
</dbReference>
<dbReference type="GO" id="GO:0003723">
    <property type="term" value="F:RNA binding"/>
    <property type="evidence" value="ECO:0007669"/>
    <property type="project" value="InterPro"/>
</dbReference>
<dbReference type="Gene3D" id="3.40.1280.10">
    <property type="match status" value="1"/>
</dbReference>
<sequence>MSLDNIAIVLVRTSHPGNIGAAARAMANMGLSDLRLIEPAGFPGAEASARAAGANHVLENAQICRTLDEAIADSGFVVGATARPRSIAWPSSDPASVMTELFARSRAGKVSLLFGREASGLTNEELDRCQRHVRIPANEDYPSLNLAAAVLIFGYELRRAYSAEVGSADGEIDRSVPLASAEQVQGFFQHLETVLNEIGFLKSPSVRLMRKIKRIFSRAPLQAQEVNILRGILTSVQYHNPHGKDQENDR</sequence>
<keyword evidence="4" id="KW-0949">S-adenosyl-L-methionine</keyword>
<proteinExistence type="inferred from homology"/>
<dbReference type="CDD" id="cd18093">
    <property type="entry name" value="SpoU-like_TrmJ"/>
    <property type="match status" value="1"/>
</dbReference>
<dbReference type="InterPro" id="IPR029026">
    <property type="entry name" value="tRNA_m1G_MTases_N"/>
</dbReference>
<dbReference type="InterPro" id="IPR004384">
    <property type="entry name" value="RNA_MeTrfase_TrmJ/LasT"/>
</dbReference>
<dbReference type="EMBL" id="UINC01006321">
    <property type="protein sequence ID" value="SVA26833.1"/>
    <property type="molecule type" value="Genomic_DNA"/>
</dbReference>
<evidence type="ECO:0000256" key="4">
    <source>
        <dbReference type="ARBA" id="ARBA00022691"/>
    </source>
</evidence>
<evidence type="ECO:0000313" key="6">
    <source>
        <dbReference type="EMBL" id="SVA26833.1"/>
    </source>
</evidence>
<organism evidence="6">
    <name type="scientific">marine metagenome</name>
    <dbReference type="NCBI Taxonomy" id="408172"/>
    <lineage>
        <taxon>unclassified sequences</taxon>
        <taxon>metagenomes</taxon>
        <taxon>ecological metagenomes</taxon>
    </lineage>
</organism>
<keyword evidence="2" id="KW-0489">Methyltransferase</keyword>
<dbReference type="InterPro" id="IPR001537">
    <property type="entry name" value="SpoU_MeTrfase"/>
</dbReference>
<evidence type="ECO:0000256" key="1">
    <source>
        <dbReference type="ARBA" id="ARBA00007228"/>
    </source>
</evidence>
<evidence type="ECO:0000259" key="5">
    <source>
        <dbReference type="Pfam" id="PF00588"/>
    </source>
</evidence>
<gene>
    <name evidence="6" type="ORF">METZ01_LOCUS79687</name>
</gene>
<comment type="similarity">
    <text evidence="1">Belongs to the class IV-like SAM-binding methyltransferase superfamily. RNA methyltransferase TrmH family.</text>
</comment>
<name>A0A381UJ84_9ZZZZ</name>
<evidence type="ECO:0000256" key="3">
    <source>
        <dbReference type="ARBA" id="ARBA00022679"/>
    </source>
</evidence>
<accession>A0A381UJ84</accession>
<reference evidence="6" key="1">
    <citation type="submission" date="2018-05" db="EMBL/GenBank/DDBJ databases">
        <authorList>
            <person name="Lanie J.A."/>
            <person name="Ng W.-L."/>
            <person name="Kazmierczak K.M."/>
            <person name="Andrzejewski T.M."/>
            <person name="Davidsen T.M."/>
            <person name="Wayne K.J."/>
            <person name="Tettelin H."/>
            <person name="Glass J.I."/>
            <person name="Rusch D."/>
            <person name="Podicherti R."/>
            <person name="Tsui H.-C.T."/>
            <person name="Winkler M.E."/>
        </authorList>
    </citation>
    <scope>NUCLEOTIDE SEQUENCE</scope>
</reference>
<dbReference type="PIRSF" id="PIRSF004808">
    <property type="entry name" value="LasT"/>
    <property type="match status" value="1"/>
</dbReference>
<evidence type="ECO:0000256" key="2">
    <source>
        <dbReference type="ARBA" id="ARBA00022603"/>
    </source>
</evidence>
<dbReference type="Gene3D" id="1.10.8.590">
    <property type="match status" value="1"/>
</dbReference>
<dbReference type="InterPro" id="IPR029028">
    <property type="entry name" value="Alpha/beta_knot_MTases"/>
</dbReference>
<dbReference type="Pfam" id="PF00588">
    <property type="entry name" value="SpoU_methylase"/>
    <property type="match status" value="1"/>
</dbReference>
<dbReference type="AlphaFoldDB" id="A0A381UJ84"/>
<keyword evidence="3" id="KW-0808">Transferase</keyword>
<dbReference type="GO" id="GO:0008173">
    <property type="term" value="F:RNA methyltransferase activity"/>
    <property type="evidence" value="ECO:0007669"/>
    <property type="project" value="InterPro"/>
</dbReference>